<sequence length="43" mass="4889">MKVQITVEKESFSHKVFSLIGHVEGILENTFGKKNVKREIGTE</sequence>
<protein>
    <submittedName>
        <fullName evidence="1">Uncharacterized protein</fullName>
    </submittedName>
</protein>
<evidence type="ECO:0000313" key="1">
    <source>
        <dbReference type="EMBL" id="GAI56294.1"/>
    </source>
</evidence>
<organism evidence="1">
    <name type="scientific">marine sediment metagenome</name>
    <dbReference type="NCBI Taxonomy" id="412755"/>
    <lineage>
        <taxon>unclassified sequences</taxon>
        <taxon>metagenomes</taxon>
        <taxon>ecological metagenomes</taxon>
    </lineage>
</organism>
<accession>X1RL68</accession>
<proteinExistence type="predicted"/>
<dbReference type="EMBL" id="BARV01035343">
    <property type="protein sequence ID" value="GAI56294.1"/>
    <property type="molecule type" value="Genomic_DNA"/>
</dbReference>
<gene>
    <name evidence="1" type="ORF">S06H3_55168</name>
</gene>
<dbReference type="AlphaFoldDB" id="X1RL68"/>
<name>X1RL68_9ZZZZ</name>
<comment type="caution">
    <text evidence="1">The sequence shown here is derived from an EMBL/GenBank/DDBJ whole genome shotgun (WGS) entry which is preliminary data.</text>
</comment>
<reference evidence="1" key="1">
    <citation type="journal article" date="2014" name="Front. Microbiol.">
        <title>High frequency of phylogenetically diverse reductive dehalogenase-homologous genes in deep subseafloor sedimentary metagenomes.</title>
        <authorList>
            <person name="Kawai M."/>
            <person name="Futagami T."/>
            <person name="Toyoda A."/>
            <person name="Takaki Y."/>
            <person name="Nishi S."/>
            <person name="Hori S."/>
            <person name="Arai W."/>
            <person name="Tsubouchi T."/>
            <person name="Morono Y."/>
            <person name="Uchiyama I."/>
            <person name="Ito T."/>
            <person name="Fujiyama A."/>
            <person name="Inagaki F."/>
            <person name="Takami H."/>
        </authorList>
    </citation>
    <scope>NUCLEOTIDE SEQUENCE</scope>
    <source>
        <strain evidence="1">Expedition CK06-06</strain>
    </source>
</reference>